<comment type="catalytic activity">
    <reaction evidence="4">
        <text>UTP + H2O = UMP + diphosphate + H(+)</text>
        <dbReference type="Rhea" id="RHEA:29395"/>
        <dbReference type="ChEBI" id="CHEBI:15377"/>
        <dbReference type="ChEBI" id="CHEBI:15378"/>
        <dbReference type="ChEBI" id="CHEBI:33019"/>
        <dbReference type="ChEBI" id="CHEBI:46398"/>
        <dbReference type="ChEBI" id="CHEBI:57865"/>
        <dbReference type="EC" id="3.6.1.9"/>
    </reaction>
</comment>
<comment type="function">
    <text evidence="4">Nucleoside triphosphate pyrophosphatase that hydrolyzes dTTP and UTP. May have a dual role in cell division arrest and in preventing the incorporation of modified nucleotides into cellular nucleic acids.</text>
</comment>
<comment type="subcellular location">
    <subcellularLocation>
        <location evidence="4">Cytoplasm</location>
    </subcellularLocation>
</comment>
<dbReference type="Proteomes" id="UP000323567">
    <property type="component" value="Unassembled WGS sequence"/>
</dbReference>
<organism evidence="5 6">
    <name type="scientific">Alistipes shahii</name>
    <dbReference type="NCBI Taxonomy" id="328814"/>
    <lineage>
        <taxon>Bacteria</taxon>
        <taxon>Pseudomonadati</taxon>
        <taxon>Bacteroidota</taxon>
        <taxon>Bacteroidia</taxon>
        <taxon>Bacteroidales</taxon>
        <taxon>Rikenellaceae</taxon>
        <taxon>Alistipes</taxon>
    </lineage>
</organism>
<dbReference type="PANTHER" id="PTHR43213:SF5">
    <property type="entry name" value="BIFUNCTIONAL DTTP_UTP PYROPHOSPHATASE_METHYLTRANSFERASE PROTEIN-RELATED"/>
    <property type="match status" value="1"/>
</dbReference>
<evidence type="ECO:0000256" key="3">
    <source>
        <dbReference type="ARBA" id="ARBA00023080"/>
    </source>
</evidence>
<dbReference type="EC" id="3.6.1.9" evidence="4"/>
<dbReference type="GeneID" id="92756961"/>
<dbReference type="EMBL" id="VVXK01000001">
    <property type="protein sequence ID" value="KAA2372075.1"/>
    <property type="molecule type" value="Genomic_DNA"/>
</dbReference>
<evidence type="ECO:0000256" key="1">
    <source>
        <dbReference type="ARBA" id="ARBA00001968"/>
    </source>
</evidence>
<keyword evidence="4" id="KW-0963">Cytoplasm</keyword>
<dbReference type="Pfam" id="PF02545">
    <property type="entry name" value="Maf"/>
    <property type="match status" value="1"/>
</dbReference>
<keyword evidence="3 4" id="KW-0546">Nucleotide metabolism</keyword>
<feature type="active site" description="Proton acceptor" evidence="4">
    <location>
        <position position="79"/>
    </location>
</feature>
<keyword evidence="2 4" id="KW-0378">Hydrolase</keyword>
<dbReference type="GO" id="GO:0009117">
    <property type="term" value="P:nucleotide metabolic process"/>
    <property type="evidence" value="ECO:0007669"/>
    <property type="project" value="UniProtKB-KW"/>
</dbReference>
<sequence>MLLNDKLKPYRLLLASQSPRRRELMTGCGLPYELAEKFDCEETYPDDLPLIGVSEYLSTLKSEAYPVPLLENDILLTADTVVLAGGEFRMTAEGTTWHGGEILGKPRDRDDARRMLKILSGAHHLVTTGVTLRSAARMTHFTSLTYVWFRTLTDEEIAYYVDTFQPFDKAGAYGIQEWIGYAAIECIEGSFYNVMGLPVQKVYTELDKFLNP</sequence>
<dbReference type="PANTHER" id="PTHR43213">
    <property type="entry name" value="BIFUNCTIONAL DTTP/UTP PYROPHOSPHATASE/METHYLTRANSFERASE PROTEIN-RELATED"/>
    <property type="match status" value="1"/>
</dbReference>
<dbReference type="GO" id="GO:0036218">
    <property type="term" value="F:dTTP diphosphatase activity"/>
    <property type="evidence" value="ECO:0007669"/>
    <property type="project" value="RHEA"/>
</dbReference>
<comment type="catalytic activity">
    <reaction evidence="4">
        <text>dTTP + H2O = dTMP + diphosphate + H(+)</text>
        <dbReference type="Rhea" id="RHEA:28534"/>
        <dbReference type="ChEBI" id="CHEBI:15377"/>
        <dbReference type="ChEBI" id="CHEBI:15378"/>
        <dbReference type="ChEBI" id="CHEBI:33019"/>
        <dbReference type="ChEBI" id="CHEBI:37568"/>
        <dbReference type="ChEBI" id="CHEBI:63528"/>
        <dbReference type="EC" id="3.6.1.9"/>
    </reaction>
</comment>
<proteinExistence type="inferred from homology"/>
<dbReference type="PIRSF" id="PIRSF006305">
    <property type="entry name" value="Maf"/>
    <property type="match status" value="1"/>
</dbReference>
<dbReference type="HAMAP" id="MF_00528">
    <property type="entry name" value="Maf"/>
    <property type="match status" value="1"/>
</dbReference>
<dbReference type="InterPro" id="IPR003697">
    <property type="entry name" value="Maf-like"/>
</dbReference>
<evidence type="ECO:0000256" key="4">
    <source>
        <dbReference type="HAMAP-Rule" id="MF_00528"/>
    </source>
</evidence>
<reference evidence="5 6" key="1">
    <citation type="journal article" date="2019" name="Nat. Med.">
        <title>A library of human gut bacterial isolates paired with longitudinal multiomics data enables mechanistic microbiome research.</title>
        <authorList>
            <person name="Poyet M."/>
            <person name="Groussin M."/>
            <person name="Gibbons S.M."/>
            <person name="Avila-Pacheco J."/>
            <person name="Jiang X."/>
            <person name="Kearney S.M."/>
            <person name="Perrotta A.R."/>
            <person name="Berdy B."/>
            <person name="Zhao S."/>
            <person name="Lieberman T.D."/>
            <person name="Swanson P.K."/>
            <person name="Smith M."/>
            <person name="Roesemann S."/>
            <person name="Alexander J.E."/>
            <person name="Rich S.A."/>
            <person name="Livny J."/>
            <person name="Vlamakis H."/>
            <person name="Clish C."/>
            <person name="Bullock K."/>
            <person name="Deik A."/>
            <person name="Scott J."/>
            <person name="Pierce K.A."/>
            <person name="Xavier R.J."/>
            <person name="Alm E.J."/>
        </authorList>
    </citation>
    <scope>NUCLEOTIDE SEQUENCE [LARGE SCALE GENOMIC DNA]</scope>
    <source>
        <strain evidence="5 6">BIOML-A2</strain>
    </source>
</reference>
<dbReference type="Gene3D" id="3.90.950.10">
    <property type="match status" value="1"/>
</dbReference>
<dbReference type="GO" id="GO:0036221">
    <property type="term" value="F:UTP diphosphatase activity"/>
    <property type="evidence" value="ECO:0007669"/>
    <property type="project" value="RHEA"/>
</dbReference>
<comment type="caution">
    <text evidence="4">Lacks conserved residue(s) required for the propagation of feature annotation.</text>
</comment>
<evidence type="ECO:0000313" key="5">
    <source>
        <dbReference type="EMBL" id="KAA2372075.1"/>
    </source>
</evidence>
<feature type="site" description="Important for substrate specificity" evidence="4">
    <location>
        <position position="20"/>
    </location>
</feature>
<dbReference type="GO" id="GO:0005737">
    <property type="term" value="C:cytoplasm"/>
    <property type="evidence" value="ECO:0007669"/>
    <property type="project" value="UniProtKB-SubCell"/>
</dbReference>
<protein>
    <recommendedName>
        <fullName evidence="4">dTTP/UTP pyrophosphatase</fullName>
        <shortName evidence="4">dTTPase/UTPase</shortName>
        <ecNumber evidence="4">3.6.1.9</ecNumber>
    </recommendedName>
    <alternativeName>
        <fullName evidence="4">Nucleoside triphosphate pyrophosphatase</fullName>
    </alternativeName>
    <alternativeName>
        <fullName evidence="4">Nucleotide pyrophosphatase</fullName>
        <shortName evidence="4">Nucleotide PPase</shortName>
    </alternativeName>
</protein>
<gene>
    <name evidence="5" type="ORF">F2Y13_00980</name>
</gene>
<dbReference type="RefSeq" id="WP_015546973.1">
    <property type="nucleotide sequence ID" value="NZ_CAUCYH010000012.1"/>
</dbReference>
<feature type="site" description="Important for substrate specificity" evidence="4">
    <location>
        <position position="80"/>
    </location>
</feature>
<comment type="caution">
    <text evidence="5">The sequence shown here is derived from an EMBL/GenBank/DDBJ whole genome shotgun (WGS) entry which is preliminary data.</text>
</comment>
<dbReference type="InterPro" id="IPR029001">
    <property type="entry name" value="ITPase-like_fam"/>
</dbReference>
<dbReference type="AlphaFoldDB" id="A0A5B3GEK5"/>
<name>A0A5B3GEK5_9BACT</name>
<comment type="cofactor">
    <cofactor evidence="1 4">
        <name>a divalent metal cation</name>
        <dbReference type="ChEBI" id="CHEBI:60240"/>
    </cofactor>
</comment>
<evidence type="ECO:0000313" key="6">
    <source>
        <dbReference type="Proteomes" id="UP000323567"/>
    </source>
</evidence>
<dbReference type="SUPFAM" id="SSF52972">
    <property type="entry name" value="ITPase-like"/>
    <property type="match status" value="1"/>
</dbReference>
<accession>A0A5B3GEK5</accession>
<evidence type="ECO:0000256" key="2">
    <source>
        <dbReference type="ARBA" id="ARBA00022801"/>
    </source>
</evidence>
<comment type="similarity">
    <text evidence="4">Belongs to the Maf family. YhdE subfamily.</text>
</comment>
<dbReference type="CDD" id="cd00555">
    <property type="entry name" value="Maf"/>
    <property type="match status" value="1"/>
</dbReference>
<feature type="site" description="Important for substrate specificity" evidence="4">
    <location>
        <position position="176"/>
    </location>
</feature>